<keyword evidence="2" id="KW-1185">Reference proteome</keyword>
<organism evidence="1 2">
    <name type="scientific">Mucor circinelloides f. circinelloides (strain 1006PhL)</name>
    <name type="common">Mucormycosis agent</name>
    <name type="synonym">Calyptromyces circinelloides</name>
    <dbReference type="NCBI Taxonomy" id="1220926"/>
    <lineage>
        <taxon>Eukaryota</taxon>
        <taxon>Fungi</taxon>
        <taxon>Fungi incertae sedis</taxon>
        <taxon>Mucoromycota</taxon>
        <taxon>Mucoromycotina</taxon>
        <taxon>Mucoromycetes</taxon>
        <taxon>Mucorales</taxon>
        <taxon>Mucorineae</taxon>
        <taxon>Mucoraceae</taxon>
        <taxon>Mucor</taxon>
    </lineage>
</organism>
<dbReference type="Proteomes" id="UP000014254">
    <property type="component" value="Unassembled WGS sequence"/>
</dbReference>
<protein>
    <submittedName>
        <fullName evidence="1">Uncharacterized protein</fullName>
    </submittedName>
</protein>
<dbReference type="EMBL" id="KE124176">
    <property type="protein sequence ID" value="EPB81426.1"/>
    <property type="molecule type" value="Genomic_DNA"/>
</dbReference>
<evidence type="ECO:0000313" key="2">
    <source>
        <dbReference type="Proteomes" id="UP000014254"/>
    </source>
</evidence>
<name>S2IUX0_MUCC1</name>
<dbReference type="VEuPathDB" id="FungiDB:HMPREF1544_11861"/>
<reference evidence="2" key="1">
    <citation type="submission" date="2013-05" db="EMBL/GenBank/DDBJ databases">
        <title>The Genome sequence of Mucor circinelloides f. circinelloides 1006PhL.</title>
        <authorList>
            <consortium name="The Broad Institute Genomics Platform"/>
            <person name="Cuomo C."/>
            <person name="Earl A."/>
            <person name="Findley K."/>
            <person name="Lee S.C."/>
            <person name="Walker B."/>
            <person name="Young S."/>
            <person name="Zeng Q."/>
            <person name="Gargeya S."/>
            <person name="Fitzgerald M."/>
            <person name="Haas B."/>
            <person name="Abouelleil A."/>
            <person name="Allen A.W."/>
            <person name="Alvarado L."/>
            <person name="Arachchi H.M."/>
            <person name="Berlin A.M."/>
            <person name="Chapman S.B."/>
            <person name="Gainer-Dewar J."/>
            <person name="Goldberg J."/>
            <person name="Griggs A."/>
            <person name="Gujja S."/>
            <person name="Hansen M."/>
            <person name="Howarth C."/>
            <person name="Imamovic A."/>
            <person name="Ireland A."/>
            <person name="Larimer J."/>
            <person name="McCowan C."/>
            <person name="Murphy C."/>
            <person name="Pearson M."/>
            <person name="Poon T.W."/>
            <person name="Priest M."/>
            <person name="Roberts A."/>
            <person name="Saif S."/>
            <person name="Shea T."/>
            <person name="Sisk P."/>
            <person name="Sykes S."/>
            <person name="Wortman J."/>
            <person name="Nusbaum C."/>
            <person name="Birren B."/>
        </authorList>
    </citation>
    <scope>NUCLEOTIDE SEQUENCE [LARGE SCALE GENOMIC DNA]</scope>
    <source>
        <strain evidence="2">1006PhL</strain>
    </source>
</reference>
<gene>
    <name evidence="1" type="ORF">HMPREF1544_11861</name>
</gene>
<proteinExistence type="predicted"/>
<dbReference type="OrthoDB" id="10536183at2759"/>
<dbReference type="AlphaFoldDB" id="S2IUX0"/>
<evidence type="ECO:0000313" key="1">
    <source>
        <dbReference type="EMBL" id="EPB81426.1"/>
    </source>
</evidence>
<sequence length="224" mass="25167">MDFTTPFLLDLLSHHTGLNNVLPLFLFPSMYAANTLSVHTGKMPLLHHLLKSTVSSFVDVAVIPLKWVVSDLLHVSTGNRNRLSLRSKGKISKAPALQRISDDLGKKRLAWHLTIKSKVTSPLSVTPDLLPVSWNSSAGVSHHYATLWLPKLPGWAIDTGRPKKFPVSTVPLGVLRRSWQSPPLPRRPWPHPPPVPIRSYLLFLRAFNWKVLWSLDLAGKDLQR</sequence>
<dbReference type="InParanoid" id="S2IUX0"/>
<accession>S2IUX0</accession>